<dbReference type="GO" id="GO:0006885">
    <property type="term" value="P:regulation of pH"/>
    <property type="evidence" value="ECO:0007669"/>
    <property type="project" value="InterPro"/>
</dbReference>
<feature type="transmembrane region" description="Helical" evidence="4">
    <location>
        <begin position="90"/>
        <end position="107"/>
    </location>
</feature>
<evidence type="ECO:0000256" key="5">
    <source>
        <dbReference type="SAM" id="SignalP"/>
    </source>
</evidence>
<dbReference type="GO" id="GO:0015385">
    <property type="term" value="F:sodium:proton antiporter activity"/>
    <property type="evidence" value="ECO:0007669"/>
    <property type="project" value="InterPro"/>
</dbReference>
<dbReference type="OrthoDB" id="196264at2759"/>
<keyword evidence="4" id="KW-0812">Transmembrane</keyword>
<feature type="chain" id="PRO_5002163123" evidence="5">
    <location>
        <begin position="26"/>
        <end position="193"/>
    </location>
</feature>
<keyword evidence="4" id="KW-0472">Membrane</keyword>
<feature type="transmembrane region" description="Helical" evidence="4">
    <location>
        <begin position="59"/>
        <end position="78"/>
    </location>
</feature>
<evidence type="ECO:0000256" key="2">
    <source>
        <dbReference type="ARBA" id="ARBA00007367"/>
    </source>
</evidence>
<keyword evidence="4" id="KW-1133">Transmembrane helix</keyword>
<keyword evidence="5" id="KW-0732">Signal</keyword>
<evidence type="ECO:0000256" key="4">
    <source>
        <dbReference type="SAM" id="Phobius"/>
    </source>
</evidence>
<reference evidence="6 7" key="1">
    <citation type="journal article" date="2014" name="Genome Biol. Evol.">
        <title>The genome of the myxosporean Thelohanellus kitauei shows adaptations to nutrient acquisition within its fish host.</title>
        <authorList>
            <person name="Yang Y."/>
            <person name="Xiong J."/>
            <person name="Zhou Z."/>
            <person name="Huo F."/>
            <person name="Miao W."/>
            <person name="Ran C."/>
            <person name="Liu Y."/>
            <person name="Zhang J."/>
            <person name="Feng J."/>
            <person name="Wang M."/>
            <person name="Wang M."/>
            <person name="Wang L."/>
            <person name="Yao B."/>
        </authorList>
    </citation>
    <scope>NUCLEOTIDE SEQUENCE [LARGE SCALE GENOMIC DNA]</scope>
    <source>
        <strain evidence="6">Wuqing</strain>
    </source>
</reference>
<accession>A0A0C2JA54</accession>
<evidence type="ECO:0000313" key="6">
    <source>
        <dbReference type="EMBL" id="KII74659.1"/>
    </source>
</evidence>
<feature type="signal peptide" evidence="5">
    <location>
        <begin position="1"/>
        <end position="25"/>
    </location>
</feature>
<keyword evidence="3" id="KW-1003">Cell membrane</keyword>
<comment type="similarity">
    <text evidence="2">Belongs to the monovalent cation:proton antiporter 1 (CPA1) transporter (TC 2.A.36) family.</text>
</comment>
<sequence>MEINDFTRFKFIYWCLLTASYGVFSEEVGTPARKNHEELYWLEGLREEEIDISHRTDSLSMLILTSLLIITVLSAWLFKLKKFGWFHETGFSLILGVIVGGLIRLSLNLLADEEAFSDTVTVHLLNANKLSVAPVKLVMNISNNRYLYYLAGVVTNNSDIGKFYPEDVEQLEAKSSFNPEVHFHISLKFNFIN</sequence>
<dbReference type="GO" id="GO:0005886">
    <property type="term" value="C:plasma membrane"/>
    <property type="evidence" value="ECO:0007669"/>
    <property type="project" value="UniProtKB-SubCell"/>
</dbReference>
<dbReference type="InterPro" id="IPR002090">
    <property type="entry name" value="NHE-6/7/9"/>
</dbReference>
<dbReference type="EMBL" id="JWZT01000332">
    <property type="protein sequence ID" value="KII74659.1"/>
    <property type="molecule type" value="Genomic_DNA"/>
</dbReference>
<evidence type="ECO:0000256" key="1">
    <source>
        <dbReference type="ARBA" id="ARBA00004651"/>
    </source>
</evidence>
<keyword evidence="7" id="KW-1185">Reference proteome</keyword>
<dbReference type="AlphaFoldDB" id="A0A0C2JA54"/>
<organism evidence="6 7">
    <name type="scientific">Thelohanellus kitauei</name>
    <name type="common">Myxosporean</name>
    <dbReference type="NCBI Taxonomy" id="669202"/>
    <lineage>
        <taxon>Eukaryota</taxon>
        <taxon>Metazoa</taxon>
        <taxon>Cnidaria</taxon>
        <taxon>Myxozoa</taxon>
        <taxon>Myxosporea</taxon>
        <taxon>Bivalvulida</taxon>
        <taxon>Platysporina</taxon>
        <taxon>Myxobolidae</taxon>
        <taxon>Thelohanellus</taxon>
    </lineage>
</organism>
<gene>
    <name evidence="6" type="ORF">RF11_00739</name>
</gene>
<protein>
    <submittedName>
        <fullName evidence="6">Sodium/hydrogen exchanger 9</fullName>
    </submittedName>
</protein>
<dbReference type="PRINTS" id="PR01088">
    <property type="entry name" value="NAHEXCHNGR6"/>
</dbReference>
<dbReference type="Proteomes" id="UP000031668">
    <property type="component" value="Unassembled WGS sequence"/>
</dbReference>
<comment type="subcellular location">
    <subcellularLocation>
        <location evidence="1">Cell membrane</location>
        <topology evidence="1">Multi-pass membrane protein</topology>
    </subcellularLocation>
</comment>
<name>A0A0C2JA54_THEKT</name>
<proteinExistence type="inferred from homology"/>
<comment type="caution">
    <text evidence="6">The sequence shown here is derived from an EMBL/GenBank/DDBJ whole genome shotgun (WGS) entry which is preliminary data.</text>
</comment>
<evidence type="ECO:0000256" key="3">
    <source>
        <dbReference type="ARBA" id="ARBA00022475"/>
    </source>
</evidence>
<evidence type="ECO:0000313" key="7">
    <source>
        <dbReference type="Proteomes" id="UP000031668"/>
    </source>
</evidence>